<organism evidence="2 3">
    <name type="scientific">Vespula germanica</name>
    <name type="common">German yellow jacket</name>
    <name type="synonym">Paravespula germanica</name>
    <dbReference type="NCBI Taxonomy" id="30212"/>
    <lineage>
        <taxon>Eukaryota</taxon>
        <taxon>Metazoa</taxon>
        <taxon>Ecdysozoa</taxon>
        <taxon>Arthropoda</taxon>
        <taxon>Hexapoda</taxon>
        <taxon>Insecta</taxon>
        <taxon>Pterygota</taxon>
        <taxon>Neoptera</taxon>
        <taxon>Endopterygota</taxon>
        <taxon>Hymenoptera</taxon>
        <taxon>Apocrita</taxon>
        <taxon>Aculeata</taxon>
        <taxon>Vespoidea</taxon>
        <taxon>Vespidae</taxon>
        <taxon>Vespinae</taxon>
        <taxon>Vespula</taxon>
    </lineage>
</organism>
<sequence>MTLDVAVEVVKRPRPKPTVGNISITVEVNDFQEIDRELSHEDDDDDDDGGDPRCILATTNRQNILMVLGYDLEASTPTKGHFSLHYLLPEIAAFLLLLLNFPKVHHARNDLKINQNRNDLFPALLATTST</sequence>
<name>A0A834JZZ4_VESGE</name>
<evidence type="ECO:0000313" key="3">
    <source>
        <dbReference type="Proteomes" id="UP000617340"/>
    </source>
</evidence>
<dbReference type="EMBL" id="JACSDZ010000008">
    <property type="protein sequence ID" value="KAF7397839.1"/>
    <property type="molecule type" value="Genomic_DNA"/>
</dbReference>
<dbReference type="Proteomes" id="UP000617340">
    <property type="component" value="Unassembled WGS sequence"/>
</dbReference>
<dbReference type="AlphaFoldDB" id="A0A834JZZ4"/>
<feature type="compositionally biased region" description="Acidic residues" evidence="1">
    <location>
        <begin position="40"/>
        <end position="49"/>
    </location>
</feature>
<accession>A0A834JZZ4</accession>
<comment type="caution">
    <text evidence="2">The sequence shown here is derived from an EMBL/GenBank/DDBJ whole genome shotgun (WGS) entry which is preliminary data.</text>
</comment>
<reference evidence="2" key="1">
    <citation type="journal article" date="2020" name="G3 (Bethesda)">
        <title>High-Quality Assemblies for Three Invasive Social Wasps from the &lt;i&gt;Vespula&lt;/i&gt; Genus.</title>
        <authorList>
            <person name="Harrop T.W.R."/>
            <person name="Guhlin J."/>
            <person name="McLaughlin G.M."/>
            <person name="Permina E."/>
            <person name="Stockwell P."/>
            <person name="Gilligan J."/>
            <person name="Le Lec M.F."/>
            <person name="Gruber M.A.M."/>
            <person name="Quinn O."/>
            <person name="Lovegrove M."/>
            <person name="Duncan E.J."/>
            <person name="Remnant E.J."/>
            <person name="Van Eeckhoven J."/>
            <person name="Graham B."/>
            <person name="Knapp R.A."/>
            <person name="Langford K.W."/>
            <person name="Kronenberg Z."/>
            <person name="Press M.O."/>
            <person name="Eacker S.M."/>
            <person name="Wilson-Rankin E.E."/>
            <person name="Purcell J."/>
            <person name="Lester P.J."/>
            <person name="Dearden P.K."/>
        </authorList>
    </citation>
    <scope>NUCLEOTIDE SEQUENCE</scope>
    <source>
        <strain evidence="2">Linc-1</strain>
    </source>
</reference>
<proteinExistence type="predicted"/>
<gene>
    <name evidence="2" type="ORF">HZH68_009061</name>
</gene>
<evidence type="ECO:0000313" key="2">
    <source>
        <dbReference type="EMBL" id="KAF7397839.1"/>
    </source>
</evidence>
<feature type="region of interest" description="Disordered" evidence="1">
    <location>
        <begin position="35"/>
        <end position="54"/>
    </location>
</feature>
<protein>
    <submittedName>
        <fullName evidence="2">Uncharacterized protein</fullName>
    </submittedName>
</protein>
<evidence type="ECO:0000256" key="1">
    <source>
        <dbReference type="SAM" id="MobiDB-lite"/>
    </source>
</evidence>
<keyword evidence="3" id="KW-1185">Reference proteome</keyword>